<dbReference type="InterPro" id="IPR023393">
    <property type="entry name" value="START-like_dom_sf"/>
</dbReference>
<evidence type="ECO:0000313" key="4">
    <source>
        <dbReference type="Proteomes" id="UP000199503"/>
    </source>
</evidence>
<dbReference type="SUPFAM" id="SSF55961">
    <property type="entry name" value="Bet v1-like"/>
    <property type="match status" value="1"/>
</dbReference>
<evidence type="ECO:0000313" key="3">
    <source>
        <dbReference type="EMBL" id="SES13956.1"/>
    </source>
</evidence>
<dbReference type="Pfam" id="PF08327">
    <property type="entry name" value="AHSA1"/>
    <property type="match status" value="1"/>
</dbReference>
<dbReference type="Proteomes" id="UP000199503">
    <property type="component" value="Unassembled WGS sequence"/>
</dbReference>
<comment type="similarity">
    <text evidence="1">Belongs to the AHA1 family.</text>
</comment>
<dbReference type="Gene3D" id="3.30.530.20">
    <property type="match status" value="1"/>
</dbReference>
<sequence length="162" mass="17848">MSEATPDVAKSVTVECSIEQAFAIFAEHPLDWWPEKHVFVQDRRSITIEPVVGGRYYETGADGEEIAWGTITEWDPPNRLVMTWRVGPGWQPIYEDTKASFIKVDFEAAGPNTTKVTLTHADLDRHGQPLAGQIYGALNGPSPGDTLAKYATAVLKHTPAKV</sequence>
<evidence type="ECO:0000259" key="2">
    <source>
        <dbReference type="Pfam" id="PF08327"/>
    </source>
</evidence>
<dbReference type="AlphaFoldDB" id="A0A1H9UWY8"/>
<gene>
    <name evidence="3" type="ORF">SAMN04488000_116200</name>
</gene>
<proteinExistence type="inferred from homology"/>
<organism evidence="3 4">
    <name type="scientific">Lentzea albida</name>
    <dbReference type="NCBI Taxonomy" id="65499"/>
    <lineage>
        <taxon>Bacteria</taxon>
        <taxon>Bacillati</taxon>
        <taxon>Actinomycetota</taxon>
        <taxon>Actinomycetes</taxon>
        <taxon>Pseudonocardiales</taxon>
        <taxon>Pseudonocardiaceae</taxon>
        <taxon>Lentzea</taxon>
    </lineage>
</organism>
<reference evidence="4" key="1">
    <citation type="submission" date="2016-10" db="EMBL/GenBank/DDBJ databases">
        <authorList>
            <person name="Varghese N."/>
            <person name="Submissions S."/>
        </authorList>
    </citation>
    <scope>NUCLEOTIDE SEQUENCE [LARGE SCALE GENOMIC DNA]</scope>
    <source>
        <strain evidence="4">DSM 44437</strain>
    </source>
</reference>
<dbReference type="EMBL" id="FOFV01000016">
    <property type="protein sequence ID" value="SES13956.1"/>
    <property type="molecule type" value="Genomic_DNA"/>
</dbReference>
<accession>A0A1H9UWY8</accession>
<name>A0A1H9UWY8_9PSEU</name>
<dbReference type="RefSeq" id="WP_089922438.1">
    <property type="nucleotide sequence ID" value="NZ_FOFV01000016.1"/>
</dbReference>
<keyword evidence="4" id="KW-1185">Reference proteome</keyword>
<evidence type="ECO:0000256" key="1">
    <source>
        <dbReference type="ARBA" id="ARBA00006817"/>
    </source>
</evidence>
<protein>
    <submittedName>
        <fullName evidence="3">Uncharacterized conserved protein YndB, AHSA1/START domain</fullName>
    </submittedName>
</protein>
<dbReference type="CDD" id="cd08891">
    <property type="entry name" value="SRPBCC_CalC"/>
    <property type="match status" value="1"/>
</dbReference>
<dbReference type="STRING" id="65499.SAMN04488000_116200"/>
<dbReference type="OrthoDB" id="268331at2"/>
<feature type="domain" description="Activator of Hsp90 ATPase homologue 1/2-like C-terminal" evidence="2">
    <location>
        <begin position="31"/>
        <end position="131"/>
    </location>
</feature>
<dbReference type="InterPro" id="IPR013538">
    <property type="entry name" value="ASHA1/2-like_C"/>
</dbReference>